<dbReference type="SMART" id="SM00248">
    <property type="entry name" value="ANK"/>
    <property type="match status" value="2"/>
</dbReference>
<proteinExistence type="predicted"/>
<feature type="compositionally biased region" description="Acidic residues" evidence="3">
    <location>
        <begin position="210"/>
        <end position="219"/>
    </location>
</feature>
<dbReference type="InterPro" id="IPR000408">
    <property type="entry name" value="Reg_chr_condens"/>
</dbReference>
<feature type="compositionally biased region" description="Polar residues" evidence="3">
    <location>
        <begin position="1210"/>
        <end position="1224"/>
    </location>
</feature>
<feature type="region of interest" description="Disordered" evidence="3">
    <location>
        <begin position="1156"/>
        <end position="1186"/>
    </location>
</feature>
<dbReference type="SMART" id="SM00225">
    <property type="entry name" value="BTB"/>
    <property type="match status" value="2"/>
</dbReference>
<dbReference type="Gene3D" id="3.30.710.10">
    <property type="entry name" value="Potassium Channel Kv1.1, Chain A"/>
    <property type="match status" value="2"/>
</dbReference>
<feature type="region of interest" description="Disordered" evidence="3">
    <location>
        <begin position="1528"/>
        <end position="1587"/>
    </location>
</feature>
<evidence type="ECO:0000256" key="2">
    <source>
        <dbReference type="PROSITE-ProRule" id="PRU00235"/>
    </source>
</evidence>
<dbReference type="PROSITE" id="PS50097">
    <property type="entry name" value="BTB"/>
    <property type="match status" value="1"/>
</dbReference>
<feature type="compositionally biased region" description="Gly residues" evidence="3">
    <location>
        <begin position="1555"/>
        <end position="1565"/>
    </location>
</feature>
<feature type="compositionally biased region" description="Low complexity" evidence="3">
    <location>
        <begin position="1452"/>
        <end position="1462"/>
    </location>
</feature>
<evidence type="ECO:0000259" key="4">
    <source>
        <dbReference type="PROSITE" id="PS50097"/>
    </source>
</evidence>
<dbReference type="InterPro" id="IPR036770">
    <property type="entry name" value="Ankyrin_rpt-contain_sf"/>
</dbReference>
<comment type="caution">
    <text evidence="5">The sequence shown here is derived from an EMBL/GenBank/DDBJ whole genome shotgun (WGS) entry which is preliminary data.</text>
</comment>
<dbReference type="PANTHER" id="PTHR22872:SF2">
    <property type="entry name" value="INHIBITOR OF BRUTON TYROSINE KINASE"/>
    <property type="match status" value="1"/>
</dbReference>
<dbReference type="Pfam" id="PF00651">
    <property type="entry name" value="BTB"/>
    <property type="match status" value="1"/>
</dbReference>
<dbReference type="OrthoDB" id="1893551at2759"/>
<feature type="compositionally biased region" description="Basic and acidic residues" evidence="3">
    <location>
        <begin position="1528"/>
        <end position="1540"/>
    </location>
</feature>
<dbReference type="Pfam" id="PF13540">
    <property type="entry name" value="RCC1_2"/>
    <property type="match status" value="1"/>
</dbReference>
<dbReference type="InterPro" id="IPR051625">
    <property type="entry name" value="Signaling_Regulatory_Domain"/>
</dbReference>
<evidence type="ECO:0000256" key="3">
    <source>
        <dbReference type="SAM" id="MobiDB-lite"/>
    </source>
</evidence>
<name>A0A9P4Q1V9_9PEZI</name>
<dbReference type="InterPro" id="IPR009091">
    <property type="entry name" value="RCC1/BLIP-II"/>
</dbReference>
<gene>
    <name evidence="5" type="ORF">K431DRAFT_289072</name>
</gene>
<feature type="compositionally biased region" description="Polar residues" evidence="3">
    <location>
        <begin position="197"/>
        <end position="208"/>
    </location>
</feature>
<feature type="compositionally biased region" description="Polar residues" evidence="3">
    <location>
        <begin position="1486"/>
        <end position="1498"/>
    </location>
</feature>
<dbReference type="Gene3D" id="2.130.10.30">
    <property type="entry name" value="Regulator of chromosome condensation 1/beta-lactamase-inhibitor protein II"/>
    <property type="match status" value="1"/>
</dbReference>
<dbReference type="InterPro" id="IPR002110">
    <property type="entry name" value="Ankyrin_rpt"/>
</dbReference>
<protein>
    <recommendedName>
        <fullName evidence="4">BTB domain-containing protein</fullName>
    </recommendedName>
</protein>
<dbReference type="Pfam" id="PF12796">
    <property type="entry name" value="Ank_2"/>
    <property type="match status" value="1"/>
</dbReference>
<feature type="compositionally biased region" description="Polar residues" evidence="3">
    <location>
        <begin position="1232"/>
        <end position="1248"/>
    </location>
</feature>
<evidence type="ECO:0000256" key="1">
    <source>
        <dbReference type="ARBA" id="ARBA00022737"/>
    </source>
</evidence>
<feature type="region of interest" description="Disordered" evidence="3">
    <location>
        <begin position="1198"/>
        <end position="1282"/>
    </location>
</feature>
<dbReference type="EMBL" id="MU003860">
    <property type="protein sequence ID" value="KAF2716846.1"/>
    <property type="molecule type" value="Genomic_DNA"/>
</dbReference>
<keyword evidence="6" id="KW-1185">Reference proteome</keyword>
<feature type="compositionally biased region" description="Polar residues" evidence="3">
    <location>
        <begin position="1387"/>
        <end position="1412"/>
    </location>
</feature>
<dbReference type="InterPro" id="IPR011333">
    <property type="entry name" value="SKP1/BTB/POZ_sf"/>
</dbReference>
<accession>A0A9P4Q1V9</accession>
<dbReference type="Proteomes" id="UP000799441">
    <property type="component" value="Unassembled WGS sequence"/>
</dbReference>
<dbReference type="InterPro" id="IPR000210">
    <property type="entry name" value="BTB/POZ_dom"/>
</dbReference>
<dbReference type="PANTHER" id="PTHR22872">
    <property type="entry name" value="BTK-BINDING PROTEIN-RELATED"/>
    <property type="match status" value="1"/>
</dbReference>
<feature type="region of interest" description="Disordered" evidence="3">
    <location>
        <begin position="197"/>
        <end position="219"/>
    </location>
</feature>
<dbReference type="SUPFAM" id="SSF50985">
    <property type="entry name" value="RCC1/BLIP-II"/>
    <property type="match status" value="1"/>
</dbReference>
<dbReference type="SUPFAM" id="SSF54695">
    <property type="entry name" value="POZ domain"/>
    <property type="match status" value="1"/>
</dbReference>
<reference evidence="5" key="1">
    <citation type="journal article" date="2020" name="Stud. Mycol.">
        <title>101 Dothideomycetes genomes: a test case for predicting lifestyles and emergence of pathogens.</title>
        <authorList>
            <person name="Haridas S."/>
            <person name="Albert R."/>
            <person name="Binder M."/>
            <person name="Bloem J."/>
            <person name="Labutti K."/>
            <person name="Salamov A."/>
            <person name="Andreopoulos B."/>
            <person name="Baker S."/>
            <person name="Barry K."/>
            <person name="Bills G."/>
            <person name="Bluhm B."/>
            <person name="Cannon C."/>
            <person name="Castanera R."/>
            <person name="Culley D."/>
            <person name="Daum C."/>
            <person name="Ezra D."/>
            <person name="Gonzalez J."/>
            <person name="Henrissat B."/>
            <person name="Kuo A."/>
            <person name="Liang C."/>
            <person name="Lipzen A."/>
            <person name="Lutzoni F."/>
            <person name="Magnuson J."/>
            <person name="Mondo S."/>
            <person name="Nolan M."/>
            <person name="Ohm R."/>
            <person name="Pangilinan J."/>
            <person name="Park H.-J."/>
            <person name="Ramirez L."/>
            <person name="Alfaro M."/>
            <person name="Sun H."/>
            <person name="Tritt A."/>
            <person name="Yoshinaga Y."/>
            <person name="Zwiers L.-H."/>
            <person name="Turgeon B."/>
            <person name="Goodwin S."/>
            <person name="Spatafora J."/>
            <person name="Crous P."/>
            <person name="Grigoriev I."/>
        </authorList>
    </citation>
    <scope>NUCLEOTIDE SEQUENCE</scope>
    <source>
        <strain evidence="5">CBS 116435</strain>
    </source>
</reference>
<dbReference type="Gene3D" id="1.25.40.20">
    <property type="entry name" value="Ankyrin repeat-containing domain"/>
    <property type="match status" value="1"/>
</dbReference>
<feature type="compositionally biased region" description="Polar residues" evidence="3">
    <location>
        <begin position="1331"/>
        <end position="1345"/>
    </location>
</feature>
<feature type="repeat" description="RCC1" evidence="2">
    <location>
        <begin position="394"/>
        <end position="453"/>
    </location>
</feature>
<dbReference type="CDD" id="cd18186">
    <property type="entry name" value="BTB_POZ_ZBTB_KLHL-like"/>
    <property type="match status" value="1"/>
</dbReference>
<feature type="domain" description="BTB" evidence="4">
    <location>
        <begin position="918"/>
        <end position="987"/>
    </location>
</feature>
<dbReference type="PROSITE" id="PS50012">
    <property type="entry name" value="RCC1_3"/>
    <property type="match status" value="2"/>
</dbReference>
<dbReference type="SUPFAM" id="SSF48403">
    <property type="entry name" value="Ankyrin repeat"/>
    <property type="match status" value="1"/>
</dbReference>
<evidence type="ECO:0000313" key="5">
    <source>
        <dbReference type="EMBL" id="KAF2716846.1"/>
    </source>
</evidence>
<sequence>MSGYLWKAYYDDDVEAFRQLLEASAQNARLRSARGGGGGGGGNAGAVIGSPGLLSSSPTLSTKARKTSSVPLAGHQASSLTKADINWRDAHGLTLLHHAASSAADSALEFAGLLVEQSLIDLYVQDYENNWTALHRAFYFGNVAIARLILERDAGDALGSITGQVQQTIGLIKIKDKEGHGPLDLFAATIKDRTLRPQISNRTRSGSAGSEEDLTGPVDDDEARLETRIAYRTVNGNEVFTFGSNQNVTLGFGDEDDRQFPERITLRRPEHLLRRFYKEHLRSEAQKWTSHDSQYESKVGLSASVSVDEIPWVVRSRPLVIQDALMSKLHTAVLTTDPESNLYMCGHGQGGRLGVGDERTRFHFVCVEGGALAGKKVACVALGQNHTLAVSEQGEIFSWGNNVYGQLGYSLPKSSNKEDPISVIPRQIFGPLKREATIGVAASRIHSVAFTMSSLYTFGKNEGQLGIVDSDARSLEFQVTPRKVAASLFSSNISAASANESATVCLLENHDVWVFANYGYARVQFPLDGFSNYFLRQSFLVTTYDNVPNHIMKVTSAGETICALSSKGEVYTVCISKNLENQASTSTTNPSKIRSAITTPQRIWSPKKGSMAARDVGIDADGSIILSTEEGSVWKRTKRAKLKNATASGAGENKPKDYKFSRVPGLTRILAVRASAYGAYAAVKNDCDVTKTQIVVEDQSLWKSVFSLLSLKHISRHDREQEDPVVHRFWQGKRKPNEVQLLKQAIIESEDIEADFADLASRCFTGLQSSCDAIICTSTSDLVIPVHCFVLTARSKVLRQGLRHLGDTSTFTIPDLLVSEVDSEGRAVIKFHGIDALTIVNLVLYLYTDSVIDFWHISRKAPSMAFRFRQIRTELMKLSSKLELTKLEPAVRQMTEAQPCLDLDMEIAFQDPTYFLDGDVVVELEDAEVQIHGALVCARCPFFEGLFMGRAGGRWLTGRESGDRITVDLKHVNRKIFSMVLRHIYADTGEELFDDVVSNDLDGFIDVVLDVLSCSNELMLDRLSQICQQVIGRFVNVRNVCWLLNAISPSSVHEFKDAGLEYICLSLEAMLQGHHLNELDEDLQLDLDEVIRQNQLAGMPFAKSGRAEALLHERNPQLAAMIVRSRQSKVDAAMLRTKFSEMEVFKAGSLEDDCAASPMLRSSRRKSSQAHKAETPTPALKPKASSKDMMFIMDEEATEADGSVLESPSLRPQASFRSPSQGIASSMPDDTWYNSKGKQIASPPSNAGSPLPKGATPKTPRSPPFSGRTPPNGSAPWGLSPLPGAKVDIKDLFVQGGVGRSSSLSQALASAKASASTPVAKMSQKERKRMQQTQAVETQAESALSQPELPKVTIGRPTNPWQTVIAQKVPSLKDMIDKQHKTPSPPVTSSSQKPSGSRAMSTPQLTMRQTVANPKPEATQKQVIGPAGQSTLSRPAAPDHKSATTPPRPKPTHAATQPATTASGSGSSKPIPHSIRHQPRPVEPSLQLSMSDILAQQQAEKDIVKEAVAKRDLQDIQAEQEFQEWWDKESARVQEAERKHSGPPRPLKKSKGRGGGRVGRGGGRGSKSAAQDDGVRPVASSSQSSKQ</sequence>
<feature type="repeat" description="RCC1" evidence="2">
    <location>
        <begin position="340"/>
        <end position="393"/>
    </location>
</feature>
<feature type="compositionally biased region" description="Low complexity" evidence="3">
    <location>
        <begin position="1301"/>
        <end position="1316"/>
    </location>
</feature>
<feature type="region of interest" description="Disordered" evidence="3">
    <location>
        <begin position="1299"/>
        <end position="1499"/>
    </location>
</feature>
<keyword evidence="1" id="KW-0677">Repeat</keyword>
<evidence type="ECO:0000313" key="6">
    <source>
        <dbReference type="Proteomes" id="UP000799441"/>
    </source>
</evidence>
<organism evidence="5 6">
    <name type="scientific">Polychaeton citri CBS 116435</name>
    <dbReference type="NCBI Taxonomy" id="1314669"/>
    <lineage>
        <taxon>Eukaryota</taxon>
        <taxon>Fungi</taxon>
        <taxon>Dikarya</taxon>
        <taxon>Ascomycota</taxon>
        <taxon>Pezizomycotina</taxon>
        <taxon>Dothideomycetes</taxon>
        <taxon>Dothideomycetidae</taxon>
        <taxon>Capnodiales</taxon>
        <taxon>Capnodiaceae</taxon>
        <taxon>Polychaeton</taxon>
    </lineage>
</organism>